<comment type="caution">
    <text evidence="2">The sequence shown here is derived from an EMBL/GenBank/DDBJ whole genome shotgun (WGS) entry which is preliminary data.</text>
</comment>
<protein>
    <submittedName>
        <fullName evidence="2">Uncharacterized protein</fullName>
    </submittedName>
</protein>
<name>A0A7Z0J919_9ACTN</name>
<feature type="region of interest" description="Disordered" evidence="1">
    <location>
        <begin position="87"/>
        <end position="111"/>
    </location>
</feature>
<keyword evidence="3" id="KW-1185">Reference proteome</keyword>
<dbReference type="AlphaFoldDB" id="A0A7Z0J919"/>
<proteinExistence type="predicted"/>
<gene>
    <name evidence="2" type="ORF">HNR10_000900</name>
</gene>
<reference evidence="2 3" key="1">
    <citation type="submission" date="2020-07" db="EMBL/GenBank/DDBJ databases">
        <title>Sequencing the genomes of 1000 actinobacteria strains.</title>
        <authorList>
            <person name="Klenk H.-P."/>
        </authorList>
    </citation>
    <scope>NUCLEOTIDE SEQUENCE [LARGE SCALE GENOMIC DNA]</scope>
    <source>
        <strain evidence="2 3">DSM 44442</strain>
    </source>
</reference>
<evidence type="ECO:0000256" key="1">
    <source>
        <dbReference type="SAM" id="MobiDB-lite"/>
    </source>
</evidence>
<dbReference type="RefSeq" id="WP_179821026.1">
    <property type="nucleotide sequence ID" value="NZ_JACCFS010000001.1"/>
</dbReference>
<sequence>MKRCDFCELPIGEGCACSLPRDYIGPSGTGTPFSTVSRHPGRDAILISLRGVAHRSGCSHQSDSEVSAPLWGWIDAPDPQLWRRISDASPLKATGGNTERTATRRCRTCDR</sequence>
<dbReference type="Proteomes" id="UP000572051">
    <property type="component" value="Unassembled WGS sequence"/>
</dbReference>
<organism evidence="2 3">
    <name type="scientific">Nocardiopsis aegyptia</name>
    <dbReference type="NCBI Taxonomy" id="220378"/>
    <lineage>
        <taxon>Bacteria</taxon>
        <taxon>Bacillati</taxon>
        <taxon>Actinomycetota</taxon>
        <taxon>Actinomycetes</taxon>
        <taxon>Streptosporangiales</taxon>
        <taxon>Nocardiopsidaceae</taxon>
        <taxon>Nocardiopsis</taxon>
    </lineage>
</organism>
<evidence type="ECO:0000313" key="3">
    <source>
        <dbReference type="Proteomes" id="UP000572051"/>
    </source>
</evidence>
<accession>A0A7Z0J919</accession>
<evidence type="ECO:0000313" key="2">
    <source>
        <dbReference type="EMBL" id="NYJ33019.1"/>
    </source>
</evidence>
<dbReference type="EMBL" id="JACCFS010000001">
    <property type="protein sequence ID" value="NYJ33019.1"/>
    <property type="molecule type" value="Genomic_DNA"/>
</dbReference>